<evidence type="ECO:0000313" key="3">
    <source>
        <dbReference type="Proteomes" id="UP000565719"/>
    </source>
</evidence>
<dbReference type="InterPro" id="IPR030392">
    <property type="entry name" value="S74_ICA"/>
</dbReference>
<organism evidence="2 3">
    <name type="scientific">Vibrio pectenicida</name>
    <dbReference type="NCBI Taxonomy" id="62763"/>
    <lineage>
        <taxon>Bacteria</taxon>
        <taxon>Pseudomonadati</taxon>
        <taxon>Pseudomonadota</taxon>
        <taxon>Gammaproteobacteria</taxon>
        <taxon>Vibrionales</taxon>
        <taxon>Vibrionaceae</taxon>
        <taxon>Vibrio</taxon>
    </lineage>
</organism>
<dbReference type="Proteomes" id="UP000565719">
    <property type="component" value="Unassembled WGS sequence"/>
</dbReference>
<gene>
    <name evidence="2" type="ORF">F0225_05605</name>
</gene>
<reference evidence="2 3" key="1">
    <citation type="submission" date="2019-09" db="EMBL/GenBank/DDBJ databases">
        <title>Draft genome sequencing and comparative genomics of hatchery-associated Vibrios.</title>
        <authorList>
            <person name="Kehlet-Delgado H."/>
            <person name="Mueller R.S."/>
        </authorList>
    </citation>
    <scope>NUCLEOTIDE SEQUENCE [LARGE SCALE GENOMIC DNA]</scope>
    <source>
        <strain evidence="2 3">99-46-Y</strain>
    </source>
</reference>
<evidence type="ECO:0000313" key="2">
    <source>
        <dbReference type="EMBL" id="NOH70818.1"/>
    </source>
</evidence>
<dbReference type="PROSITE" id="PS51688">
    <property type="entry name" value="ICA"/>
    <property type="match status" value="1"/>
</dbReference>
<name>A0A7Y4EDZ2_9VIBR</name>
<feature type="domain" description="Peptidase S74" evidence="1">
    <location>
        <begin position="41"/>
        <end position="130"/>
    </location>
</feature>
<accession>A0A7Y4EDZ2</accession>
<dbReference type="RefSeq" id="WP_171360278.1">
    <property type="nucleotide sequence ID" value="NZ_VTXC01000011.1"/>
</dbReference>
<comment type="caution">
    <text evidence="2">The sequence shown here is derived from an EMBL/GenBank/DDBJ whole genome shotgun (WGS) entry which is preliminary data.</text>
</comment>
<proteinExistence type="predicted"/>
<protein>
    <submittedName>
        <fullName evidence="2">Tail fiber domain-containing protein</fullName>
    </submittedName>
</protein>
<dbReference type="AlphaFoldDB" id="A0A7Y4EDZ2"/>
<evidence type="ECO:0000259" key="1">
    <source>
        <dbReference type="PROSITE" id="PS51688"/>
    </source>
</evidence>
<dbReference type="EMBL" id="VTXC01000011">
    <property type="protein sequence ID" value="NOH70818.1"/>
    <property type="molecule type" value="Genomic_DNA"/>
</dbReference>
<dbReference type="Pfam" id="PF13884">
    <property type="entry name" value="Peptidase_S74"/>
    <property type="match status" value="1"/>
</dbReference>
<sequence length="138" mass="16282">MISKKLFFFITIYMGFTPYYSIAEQLNQPKICSDKFQPWCSDKELKRNISNIASTIDKIVEIQGVRYQLNGSNQVEFGFIAQDLQRIYPEVVRESYDMDYLRVDYRSMIAILLEAVKEQEKRIRTLESLIEKDTTISE</sequence>